<dbReference type="AlphaFoldDB" id="A0A6L2Q850"/>
<keyword evidence="2" id="KW-1185">Reference proteome</keyword>
<dbReference type="OrthoDB" id="425681at2759"/>
<reference evidence="2" key="1">
    <citation type="submission" date="2020-01" db="EMBL/GenBank/DDBJ databases">
        <title>Draft genome sequence of the Termite Coptotermes fromosanus.</title>
        <authorList>
            <person name="Itakura S."/>
            <person name="Yosikawa Y."/>
            <person name="Umezawa K."/>
        </authorList>
    </citation>
    <scope>NUCLEOTIDE SEQUENCE [LARGE SCALE GENOMIC DNA]</scope>
</reference>
<evidence type="ECO:0000313" key="2">
    <source>
        <dbReference type="Proteomes" id="UP000502823"/>
    </source>
</evidence>
<evidence type="ECO:0000313" key="1">
    <source>
        <dbReference type="EMBL" id="GFG38998.1"/>
    </source>
</evidence>
<comment type="caution">
    <text evidence="1">The sequence shown here is derived from an EMBL/GenBank/DDBJ whole genome shotgun (WGS) entry which is preliminary data.</text>
</comment>
<sequence length="86" mass="10365">MVDQKLPRNMEYFKYPDTMITNDATCMREINSRIVMPKAAFSNNKKFVVRKRLVKCYTWSIALYGAEHWTLRKADQIYLESFKMWC</sequence>
<organism evidence="1 2">
    <name type="scientific">Coptotermes formosanus</name>
    <name type="common">Formosan subterranean termite</name>
    <dbReference type="NCBI Taxonomy" id="36987"/>
    <lineage>
        <taxon>Eukaryota</taxon>
        <taxon>Metazoa</taxon>
        <taxon>Ecdysozoa</taxon>
        <taxon>Arthropoda</taxon>
        <taxon>Hexapoda</taxon>
        <taxon>Insecta</taxon>
        <taxon>Pterygota</taxon>
        <taxon>Neoptera</taxon>
        <taxon>Polyneoptera</taxon>
        <taxon>Dictyoptera</taxon>
        <taxon>Blattodea</taxon>
        <taxon>Blattoidea</taxon>
        <taxon>Termitoidae</taxon>
        <taxon>Rhinotermitidae</taxon>
        <taxon>Coptotermes</taxon>
    </lineage>
</organism>
<dbReference type="EMBL" id="BLKM01000841">
    <property type="protein sequence ID" value="GFG38998.1"/>
    <property type="molecule type" value="Genomic_DNA"/>
</dbReference>
<gene>
    <name evidence="1" type="ORF">Cfor_08021</name>
</gene>
<dbReference type="Proteomes" id="UP000502823">
    <property type="component" value="Unassembled WGS sequence"/>
</dbReference>
<name>A0A6L2Q850_COPFO</name>
<proteinExistence type="predicted"/>
<protein>
    <submittedName>
        <fullName evidence="1">Uncharacterized protein</fullName>
    </submittedName>
</protein>
<accession>A0A6L2Q850</accession>
<dbReference type="InParanoid" id="A0A6L2Q850"/>